<dbReference type="EMBL" id="BARS01000532">
    <property type="protein sequence ID" value="GAF78757.1"/>
    <property type="molecule type" value="Genomic_DNA"/>
</dbReference>
<protein>
    <recommendedName>
        <fullName evidence="2">Penicillin-binding protein transpeptidase domain-containing protein</fullName>
    </recommendedName>
</protein>
<evidence type="ECO:0008006" key="2">
    <source>
        <dbReference type="Google" id="ProtNLM"/>
    </source>
</evidence>
<gene>
    <name evidence="1" type="ORF">S01H1_01260</name>
</gene>
<dbReference type="AlphaFoldDB" id="X0SS67"/>
<comment type="caution">
    <text evidence="1">The sequence shown here is derived from an EMBL/GenBank/DDBJ whole genome shotgun (WGS) entry which is preliminary data.</text>
</comment>
<dbReference type="Gene3D" id="3.30.450.330">
    <property type="match status" value="1"/>
</dbReference>
<proteinExistence type="predicted"/>
<feature type="non-terminal residue" evidence="1">
    <location>
        <position position="1"/>
    </location>
</feature>
<reference evidence="1" key="1">
    <citation type="journal article" date="2014" name="Front. Microbiol.">
        <title>High frequency of phylogenetically diverse reductive dehalogenase-homologous genes in deep subseafloor sedimentary metagenomes.</title>
        <authorList>
            <person name="Kawai M."/>
            <person name="Futagami T."/>
            <person name="Toyoda A."/>
            <person name="Takaki Y."/>
            <person name="Nishi S."/>
            <person name="Hori S."/>
            <person name="Arai W."/>
            <person name="Tsubouchi T."/>
            <person name="Morono Y."/>
            <person name="Uchiyama I."/>
            <person name="Ito T."/>
            <person name="Fujiyama A."/>
            <person name="Inagaki F."/>
            <person name="Takami H."/>
        </authorList>
    </citation>
    <scope>NUCLEOTIDE SEQUENCE</scope>
    <source>
        <strain evidence="1">Expedition CK06-06</strain>
    </source>
</reference>
<sequence>ASFAGFVPSDDPVLAMLIKIDEPKDVPWGSAVCAPVFARMAQSILNYLKVPPAPEALVQESP</sequence>
<dbReference type="InterPro" id="IPR012338">
    <property type="entry name" value="Beta-lactam/transpept-like"/>
</dbReference>
<dbReference type="SUPFAM" id="SSF56601">
    <property type="entry name" value="beta-lactamase/transpeptidase-like"/>
    <property type="match status" value="1"/>
</dbReference>
<accession>X0SS67</accession>
<name>X0SS67_9ZZZZ</name>
<organism evidence="1">
    <name type="scientific">marine sediment metagenome</name>
    <dbReference type="NCBI Taxonomy" id="412755"/>
    <lineage>
        <taxon>unclassified sequences</taxon>
        <taxon>metagenomes</taxon>
        <taxon>ecological metagenomes</taxon>
    </lineage>
</organism>
<evidence type="ECO:0000313" key="1">
    <source>
        <dbReference type="EMBL" id="GAF78757.1"/>
    </source>
</evidence>